<evidence type="ECO:0000259" key="11">
    <source>
        <dbReference type="PROSITE" id="PS51918"/>
    </source>
</evidence>
<comment type="similarity">
    <text evidence="2">Belongs to the anaerobic coproporphyrinogen-III oxidase family. HemW subfamily.</text>
</comment>
<dbReference type="PROSITE" id="PS51918">
    <property type="entry name" value="RADICAL_SAM"/>
    <property type="match status" value="1"/>
</dbReference>
<protein>
    <recommendedName>
        <fullName evidence="3 10">Heme chaperone HemW</fullName>
    </recommendedName>
</protein>
<dbReference type="SUPFAM" id="SSF102114">
    <property type="entry name" value="Radical SAM enzymes"/>
    <property type="match status" value="1"/>
</dbReference>
<keyword evidence="10" id="KW-0004">4Fe-4S</keyword>
<evidence type="ECO:0000256" key="4">
    <source>
        <dbReference type="ARBA" id="ARBA00022617"/>
    </source>
</evidence>
<evidence type="ECO:0000256" key="6">
    <source>
        <dbReference type="ARBA" id="ARBA00022723"/>
    </source>
</evidence>
<keyword evidence="12" id="KW-0560">Oxidoreductase</keyword>
<name>A0A2K8KYJ7_MARES</name>
<dbReference type="OrthoDB" id="5288668at2"/>
<evidence type="ECO:0000256" key="8">
    <source>
        <dbReference type="ARBA" id="ARBA00023014"/>
    </source>
</evidence>
<dbReference type="InterPro" id="IPR007197">
    <property type="entry name" value="rSAM"/>
</dbReference>
<gene>
    <name evidence="12" type="ORF">Ga0123461_0532</name>
</gene>
<keyword evidence="9 10" id="KW-0143">Chaperone</keyword>
<dbReference type="SMART" id="SM00729">
    <property type="entry name" value="Elp3"/>
    <property type="match status" value="1"/>
</dbReference>
<dbReference type="NCBIfam" id="TIGR00539">
    <property type="entry name" value="hemN_rel"/>
    <property type="match status" value="1"/>
</dbReference>
<evidence type="ECO:0000256" key="10">
    <source>
        <dbReference type="RuleBase" id="RU364116"/>
    </source>
</evidence>
<keyword evidence="7 10" id="KW-0408">Iron</keyword>
<dbReference type="CDD" id="cd01335">
    <property type="entry name" value="Radical_SAM"/>
    <property type="match status" value="1"/>
</dbReference>
<comment type="subcellular location">
    <subcellularLocation>
        <location evidence="10">Cytoplasm</location>
    </subcellularLocation>
</comment>
<dbReference type="InterPro" id="IPR006638">
    <property type="entry name" value="Elp3/MiaA/NifB-like_rSAM"/>
</dbReference>
<dbReference type="SFLD" id="SFLDS00029">
    <property type="entry name" value="Radical_SAM"/>
    <property type="match status" value="1"/>
</dbReference>
<comment type="cofactor">
    <cofactor evidence="1">
        <name>[4Fe-4S] cluster</name>
        <dbReference type="ChEBI" id="CHEBI:49883"/>
    </cofactor>
</comment>
<reference evidence="12 13" key="1">
    <citation type="submission" date="2016-12" db="EMBL/GenBank/DDBJ databases">
        <title>Isolation and genomic insights into novel planktonic Zetaproteobacteria from stratified waters of the Chesapeake Bay.</title>
        <authorList>
            <person name="McAllister S.M."/>
            <person name="Kato S."/>
            <person name="Chan C.S."/>
            <person name="Chiu B.K."/>
            <person name="Field E.K."/>
        </authorList>
    </citation>
    <scope>NUCLEOTIDE SEQUENCE [LARGE SCALE GENOMIC DNA]</scope>
    <source>
        <strain evidence="12 13">CP-5</strain>
    </source>
</reference>
<dbReference type="InterPro" id="IPR058240">
    <property type="entry name" value="rSAM_sf"/>
</dbReference>
<dbReference type="GO" id="GO:0051539">
    <property type="term" value="F:4 iron, 4 sulfur cluster binding"/>
    <property type="evidence" value="ECO:0007669"/>
    <property type="project" value="UniProtKB-UniRule"/>
</dbReference>
<dbReference type="AlphaFoldDB" id="A0A2K8KYJ7"/>
<dbReference type="SFLD" id="SFLDF00562">
    <property type="entry name" value="HemN-like__clustered_with_heat"/>
    <property type="match status" value="1"/>
</dbReference>
<dbReference type="SFLD" id="SFLDG01065">
    <property type="entry name" value="anaerobic_coproporphyrinogen-I"/>
    <property type="match status" value="1"/>
</dbReference>
<evidence type="ECO:0000313" key="13">
    <source>
        <dbReference type="Proteomes" id="UP000231701"/>
    </source>
</evidence>
<dbReference type="GO" id="GO:0004109">
    <property type="term" value="F:coproporphyrinogen oxidase activity"/>
    <property type="evidence" value="ECO:0007669"/>
    <property type="project" value="InterPro"/>
</dbReference>
<keyword evidence="6 10" id="KW-0479">Metal-binding</keyword>
<dbReference type="Pfam" id="PF06969">
    <property type="entry name" value="HemN_C"/>
    <property type="match status" value="1"/>
</dbReference>
<dbReference type="GO" id="GO:0046872">
    <property type="term" value="F:metal ion binding"/>
    <property type="evidence" value="ECO:0007669"/>
    <property type="project" value="UniProtKB-UniRule"/>
</dbReference>
<dbReference type="InterPro" id="IPR010723">
    <property type="entry name" value="HemN_C"/>
</dbReference>
<dbReference type="PANTHER" id="PTHR13932:SF5">
    <property type="entry name" value="RADICAL S-ADENOSYL METHIONINE DOMAIN-CONTAINING PROTEIN 1, MITOCHONDRIAL"/>
    <property type="match status" value="1"/>
</dbReference>
<organism evidence="12 13">
    <name type="scientific">Mariprofundus aestuarium</name>
    <dbReference type="NCBI Taxonomy" id="1921086"/>
    <lineage>
        <taxon>Bacteria</taxon>
        <taxon>Pseudomonadati</taxon>
        <taxon>Pseudomonadota</taxon>
        <taxon>Candidatius Mariprofundia</taxon>
        <taxon>Mariprofundales</taxon>
        <taxon>Mariprofundaceae</taxon>
        <taxon>Mariprofundus</taxon>
    </lineage>
</organism>
<comment type="function">
    <text evidence="10">Probably acts as a heme chaperone, transferring heme to an unknown acceptor. Binds one molecule of heme per monomer, possibly covalently. Binds 1 [4Fe-4S] cluster. The cluster is coordinated with 3 cysteines and an exchangeable S-adenosyl-L-methionine.</text>
</comment>
<dbReference type="GO" id="GO:0005737">
    <property type="term" value="C:cytoplasm"/>
    <property type="evidence" value="ECO:0007669"/>
    <property type="project" value="UniProtKB-SubCell"/>
</dbReference>
<keyword evidence="10" id="KW-0963">Cytoplasm</keyword>
<dbReference type="InterPro" id="IPR004559">
    <property type="entry name" value="HemW-like"/>
</dbReference>
<feature type="domain" description="Radical SAM core" evidence="11">
    <location>
        <begin position="3"/>
        <end position="241"/>
    </location>
</feature>
<evidence type="ECO:0000256" key="5">
    <source>
        <dbReference type="ARBA" id="ARBA00022691"/>
    </source>
</evidence>
<evidence type="ECO:0000256" key="1">
    <source>
        <dbReference type="ARBA" id="ARBA00001966"/>
    </source>
</evidence>
<accession>A0A2K8KYJ7</accession>
<dbReference type="KEGG" id="maes:Ga0123461_0532"/>
<keyword evidence="4 10" id="KW-0349">Heme</keyword>
<dbReference type="Proteomes" id="UP000231701">
    <property type="component" value="Chromosome"/>
</dbReference>
<keyword evidence="13" id="KW-1185">Reference proteome</keyword>
<dbReference type="SFLD" id="SFLDF00288">
    <property type="entry name" value="HemN-like__clustered_with_nucl"/>
    <property type="match status" value="1"/>
</dbReference>
<dbReference type="RefSeq" id="WP_100276916.1">
    <property type="nucleotide sequence ID" value="NZ_CP018799.1"/>
</dbReference>
<keyword evidence="5 10" id="KW-0949">S-adenosyl-L-methionine</keyword>
<evidence type="ECO:0000256" key="7">
    <source>
        <dbReference type="ARBA" id="ARBA00023004"/>
    </source>
</evidence>
<evidence type="ECO:0000256" key="3">
    <source>
        <dbReference type="ARBA" id="ARBA00017228"/>
    </source>
</evidence>
<dbReference type="SFLD" id="SFLDG01082">
    <property type="entry name" value="B12-binding_domain_containing"/>
    <property type="match status" value="1"/>
</dbReference>
<dbReference type="InterPro" id="IPR013785">
    <property type="entry name" value="Aldolase_TIM"/>
</dbReference>
<sequence>MTEPFRSPLLLYVHIPFCVHKCHYCDFNSHERSNPDWSSYQQALTTELKHWAGNSVFSGRKLSSIFIGGGTPSLAPPELIDSVLQGAEKLLGFEDNIEISIEANPGTVDADHFSAYRQAGVNRLSMGVQSLDDKELRWLERIHDSKQALAAFETARKAGFDNINLDLIYGLPNQSLDQWLSSLQTAIALGSEHLSCYQLTIEPHTKLATTHAVNPINVPDDELAISMFTETRHRLRLAGYEAYEISNFAKSGFKCRHNDGYWKYHDYIGIGAGAAGKWDERSSDSFDGITRYSNIRRPEAYINAVAECTVAINSQESLSIQQAAGEAVWLALRRAHGIDRKAFLNRFGFDAWEHFSTQLNPWHKEKMLEVSDTALFLTDSGITLADSISESVL</sequence>
<dbReference type="InterPro" id="IPR034505">
    <property type="entry name" value="Coproporphyrinogen-III_oxidase"/>
</dbReference>
<evidence type="ECO:0000256" key="9">
    <source>
        <dbReference type="ARBA" id="ARBA00023186"/>
    </source>
</evidence>
<dbReference type="Gene3D" id="3.20.20.70">
    <property type="entry name" value="Aldolase class I"/>
    <property type="match status" value="1"/>
</dbReference>
<dbReference type="Pfam" id="PF04055">
    <property type="entry name" value="Radical_SAM"/>
    <property type="match status" value="1"/>
</dbReference>
<dbReference type="GO" id="GO:0006779">
    <property type="term" value="P:porphyrin-containing compound biosynthetic process"/>
    <property type="evidence" value="ECO:0007669"/>
    <property type="project" value="InterPro"/>
</dbReference>
<dbReference type="EMBL" id="CP018799">
    <property type="protein sequence ID" value="ATX78969.1"/>
    <property type="molecule type" value="Genomic_DNA"/>
</dbReference>
<evidence type="ECO:0000256" key="2">
    <source>
        <dbReference type="ARBA" id="ARBA00006100"/>
    </source>
</evidence>
<evidence type="ECO:0000313" key="12">
    <source>
        <dbReference type="EMBL" id="ATX78969.1"/>
    </source>
</evidence>
<dbReference type="PANTHER" id="PTHR13932">
    <property type="entry name" value="COPROPORPHYRINIGEN III OXIDASE"/>
    <property type="match status" value="1"/>
</dbReference>
<keyword evidence="8 10" id="KW-0411">Iron-sulfur</keyword>
<proteinExistence type="inferred from homology"/>